<feature type="region of interest" description="Disordered" evidence="1">
    <location>
        <begin position="523"/>
        <end position="556"/>
    </location>
</feature>
<accession>A0A1L7WD88</accession>
<feature type="region of interest" description="Disordered" evidence="1">
    <location>
        <begin position="227"/>
        <end position="511"/>
    </location>
</feature>
<feature type="compositionally biased region" description="Acidic residues" evidence="1">
    <location>
        <begin position="877"/>
        <end position="886"/>
    </location>
</feature>
<organism evidence="2 3">
    <name type="scientific">Phialocephala subalpina</name>
    <dbReference type="NCBI Taxonomy" id="576137"/>
    <lineage>
        <taxon>Eukaryota</taxon>
        <taxon>Fungi</taxon>
        <taxon>Dikarya</taxon>
        <taxon>Ascomycota</taxon>
        <taxon>Pezizomycotina</taxon>
        <taxon>Leotiomycetes</taxon>
        <taxon>Helotiales</taxon>
        <taxon>Mollisiaceae</taxon>
        <taxon>Phialocephala</taxon>
        <taxon>Phialocephala fortinii species complex</taxon>
    </lineage>
</organism>
<feature type="compositionally biased region" description="Basic and acidic residues" evidence="1">
    <location>
        <begin position="110"/>
        <end position="124"/>
    </location>
</feature>
<evidence type="ECO:0000313" key="2">
    <source>
        <dbReference type="EMBL" id="CZR50736.1"/>
    </source>
</evidence>
<sequence>MPKFTKGFGRRKSTANAFEDVADAPVEHSFKVFERPDTGSNKSFDGGAPFRKTATAPPGRKPLSHLDDDNMFVNIGSNRGSGASNTNTASTTDNSSRLSAASTAPSSADMHGREEWKSPHDKPFSDIPLPPVPKSSSAFNLKNAGRTLSWGRNKPTPPTPDKESPSPSIEETPQQNGRSRAVTTSSYASTATPPKLEDRDLGLSLGGDFSDMFSGFGKRKSVVMDAENNRAMSQSPDTLPSGLANRSYSSNRLNPPSALHIDRNREVEASPYSWSSQHSREGLISSASPPPFAPRNETLPPPPVPQHAPRAYTESPASFARQRPSGLANTGLRRSSAVMEPKRQSTLEYGDSVDEDARLLRESANASRQLNDPGQRARDSWLMPSTSSYKVDDSTLSSWSTDTTPRAKKAAPKPDEDNLFDTQIAAAANVANRYQMKSSSPPSRYAAPQNKVMTPAQFERYRQDQERLKSIGGPSKDEEEEEEEETYDDDEDDAEKAKQAAKQRRKQEAHMAVYRQQMMKVTGEAPSAAPRPSMFASQSSPNIAMSGKSSEEPSEEDEEVPLAILQAHGFPSKTKPPMRSMGSNPNLRSSAGSIAGGVVGSGANLPVFARNLPQDPYFGASVVNPMHRESLSFGGGAGSVTGAPSRGLPPGGLVGVIATEERSRAMRRGSPNIQGDFGPSQPPLMGMQAPMGGSMYNGMGGGMPMGPMGQMNPMMLTPGDQAQIQMNQQMQQFMQMQMQFMQMMTGGQGGQQNGHMPSTSVGEIPRPGSAHQLRPPVPQHQRAMTMLEPNAAPWMQNKPGSLYAPSIHIQGNGYAPSIAPSERSNIGLPGRYRPVSQMPVNKENNGRTSSMSGALQNWETKTNSTTIKPVQKTGNVSDEDDEEGWEEMAKKRQQKKSKWRLNKKDNGGLSAMMANFGA</sequence>
<feature type="compositionally biased region" description="Basic residues" evidence="1">
    <location>
        <begin position="891"/>
        <end position="901"/>
    </location>
</feature>
<feature type="compositionally biased region" description="Polar residues" evidence="1">
    <location>
        <begin position="838"/>
        <end position="876"/>
    </location>
</feature>
<dbReference type="Proteomes" id="UP000184330">
    <property type="component" value="Unassembled WGS sequence"/>
</dbReference>
<feature type="region of interest" description="Disordered" evidence="1">
    <location>
        <begin position="830"/>
        <end position="918"/>
    </location>
</feature>
<feature type="compositionally biased region" description="Pro residues" evidence="1">
    <location>
        <begin position="288"/>
        <end position="306"/>
    </location>
</feature>
<feature type="compositionally biased region" description="Polar residues" evidence="1">
    <location>
        <begin position="97"/>
        <end position="106"/>
    </location>
</feature>
<evidence type="ECO:0000313" key="3">
    <source>
        <dbReference type="Proteomes" id="UP000184330"/>
    </source>
</evidence>
<keyword evidence="3" id="KW-1185">Reference proteome</keyword>
<feature type="compositionally biased region" description="Polar residues" evidence="1">
    <location>
        <begin position="165"/>
        <end position="178"/>
    </location>
</feature>
<dbReference type="OrthoDB" id="5396252at2759"/>
<gene>
    <name evidence="2" type="ORF">PAC_00610</name>
</gene>
<dbReference type="STRING" id="576137.A0A1L7WD88"/>
<feature type="compositionally biased region" description="Basic and acidic residues" evidence="1">
    <location>
        <begin position="459"/>
        <end position="469"/>
    </location>
</feature>
<dbReference type="PANTHER" id="PTHR42068">
    <property type="entry name" value="YALI0B18964P"/>
    <property type="match status" value="1"/>
</dbReference>
<reference evidence="2 3" key="1">
    <citation type="submission" date="2016-03" db="EMBL/GenBank/DDBJ databases">
        <authorList>
            <person name="Ploux O."/>
        </authorList>
    </citation>
    <scope>NUCLEOTIDE SEQUENCE [LARGE SCALE GENOMIC DNA]</scope>
    <source>
        <strain evidence="2 3">UAMH 11012</strain>
    </source>
</reference>
<dbReference type="EMBL" id="FJOG01000001">
    <property type="protein sequence ID" value="CZR50736.1"/>
    <property type="molecule type" value="Genomic_DNA"/>
</dbReference>
<feature type="region of interest" description="Disordered" evidence="1">
    <location>
        <begin position="32"/>
        <end position="210"/>
    </location>
</feature>
<feature type="compositionally biased region" description="Low complexity" evidence="1">
    <location>
        <begin position="394"/>
        <end position="404"/>
    </location>
</feature>
<feature type="compositionally biased region" description="Low complexity" evidence="1">
    <location>
        <begin position="179"/>
        <end position="192"/>
    </location>
</feature>
<dbReference type="PANTHER" id="PTHR42068:SF1">
    <property type="entry name" value="YALI0B18964P"/>
    <property type="match status" value="1"/>
</dbReference>
<feature type="compositionally biased region" description="Low complexity" evidence="1">
    <location>
        <begin position="80"/>
        <end position="96"/>
    </location>
</feature>
<evidence type="ECO:0000256" key="1">
    <source>
        <dbReference type="SAM" id="MobiDB-lite"/>
    </source>
</evidence>
<feature type="compositionally biased region" description="Acidic residues" evidence="1">
    <location>
        <begin position="477"/>
        <end position="494"/>
    </location>
</feature>
<dbReference type="AlphaFoldDB" id="A0A1L7WD88"/>
<feature type="compositionally biased region" description="Polar residues" evidence="1">
    <location>
        <begin position="230"/>
        <end position="254"/>
    </location>
</feature>
<proteinExistence type="predicted"/>
<name>A0A1L7WD88_9HELO</name>
<protein>
    <submittedName>
        <fullName evidence="2">Uncharacterized protein</fullName>
    </submittedName>
</protein>